<reference evidence="2" key="1">
    <citation type="journal article" date="2019" name="MBio">
        <title>Virus Genomes from Deep Sea Sediments Expand the Ocean Megavirome and Support Independent Origins of Viral Gigantism.</title>
        <authorList>
            <person name="Backstrom D."/>
            <person name="Yutin N."/>
            <person name="Jorgensen S.L."/>
            <person name="Dharamshi J."/>
            <person name="Homa F."/>
            <person name="Zaremba-Niedwiedzka K."/>
            <person name="Spang A."/>
            <person name="Wolf Y.I."/>
            <person name="Koonin E.V."/>
            <person name="Ettema T.J."/>
        </authorList>
    </citation>
    <scope>NUCLEOTIDE SEQUENCE</scope>
</reference>
<dbReference type="EMBL" id="MK500334">
    <property type="protein sequence ID" value="QBK86253.1"/>
    <property type="molecule type" value="Genomic_DNA"/>
</dbReference>
<gene>
    <name evidence="2" type="ORF">LCMAC102_00480</name>
</gene>
<proteinExistence type="predicted"/>
<dbReference type="SUPFAM" id="SSF81383">
    <property type="entry name" value="F-box domain"/>
    <property type="match status" value="1"/>
</dbReference>
<dbReference type="InterPro" id="IPR001810">
    <property type="entry name" value="F-box_dom"/>
</dbReference>
<organism evidence="2">
    <name type="scientific">Marseillevirus LCMAC102</name>
    <dbReference type="NCBI Taxonomy" id="2506603"/>
    <lineage>
        <taxon>Viruses</taxon>
        <taxon>Varidnaviria</taxon>
        <taxon>Bamfordvirae</taxon>
        <taxon>Nucleocytoviricota</taxon>
        <taxon>Megaviricetes</taxon>
        <taxon>Pimascovirales</taxon>
        <taxon>Pimascovirales incertae sedis</taxon>
        <taxon>Marseilleviridae</taxon>
    </lineage>
</organism>
<evidence type="ECO:0000313" key="2">
    <source>
        <dbReference type="EMBL" id="QBK86253.1"/>
    </source>
</evidence>
<feature type="domain" description="F-box" evidence="1">
    <location>
        <begin position="1"/>
        <end position="55"/>
    </location>
</feature>
<sequence>MPTLSNLPRDVISYLIQFLHSKTIISLGLTSKYFFEITKNQREKDNKHRVVWKIIVWWRLHRSNLKMSFVYETNWSVCITYTRLLQALSNIPNGAKLPTDLLMATGDLYIYTHEEYHSYTLPIYTATPGYIWHLDKDKRSVMFYSKNSAPITILNVGGLYLSHILSIPKRLLN</sequence>
<evidence type="ECO:0000259" key="1">
    <source>
        <dbReference type="PROSITE" id="PS50181"/>
    </source>
</evidence>
<name>A0A481YSK0_9VIRU</name>
<dbReference type="InterPro" id="IPR036047">
    <property type="entry name" value="F-box-like_dom_sf"/>
</dbReference>
<accession>A0A481YSK0</accession>
<dbReference type="PROSITE" id="PS50181">
    <property type="entry name" value="FBOX"/>
    <property type="match status" value="1"/>
</dbReference>
<protein>
    <recommendedName>
        <fullName evidence="1">F-box domain-containing protein</fullName>
    </recommendedName>
</protein>